<sequence length="399" mass="46190">MFTDKSIKGLKPKQTAYRLYEKGTDKGFGLKITPAGSKSLFIQYISDSGKQKFYNLGRYPSISLSDARDHCRKIRTAINQGNDPQIQVQQRYGAVADLIDYYLKCMVNDGKRTWQKVGADLNFNCKDILHLQAKDITPSHIKKILHNIISRGSNVQANRIRSYLGRAFKLGIYHDNDPKNLSSDVTFQLINNPVDAIPKDPSAEVPGERNLSFEEIKTVWNHTDIQEQFHLATKLLIIYGCRTWELCGAFKAEFDFEAMVWSVPPDRVKNNRWLILPITPLAKELFDKLWIYSRDSKYIFPGRYNEEKAINKTSLAHAIARLDCVQEFTPRDLRRTVKTRMGEIGIEKSIRDRIQNHALSDVSSKHYDRYDYLQEKRAALLAWEKHLQEIIRYDKNTAQ</sequence>
<dbReference type="Gene3D" id="1.10.150.130">
    <property type="match status" value="1"/>
</dbReference>
<protein>
    <submittedName>
        <fullName evidence="6">Integrase</fullName>
    </submittedName>
</protein>
<evidence type="ECO:0000256" key="1">
    <source>
        <dbReference type="ARBA" id="ARBA00008857"/>
    </source>
</evidence>
<dbReference type="SUPFAM" id="SSF56349">
    <property type="entry name" value="DNA breaking-rejoining enzymes"/>
    <property type="match status" value="1"/>
</dbReference>
<dbReference type="GO" id="GO:0006310">
    <property type="term" value="P:DNA recombination"/>
    <property type="evidence" value="ECO:0007669"/>
    <property type="project" value="UniProtKB-KW"/>
</dbReference>
<dbReference type="Gene3D" id="3.30.160.390">
    <property type="entry name" value="Integrase, DNA-binding domain"/>
    <property type="match status" value="1"/>
</dbReference>
<dbReference type="InterPro" id="IPR002104">
    <property type="entry name" value="Integrase_catalytic"/>
</dbReference>
<dbReference type="Pfam" id="PF13356">
    <property type="entry name" value="Arm-DNA-bind_3"/>
    <property type="match status" value="1"/>
</dbReference>
<dbReference type="Gene3D" id="1.10.443.10">
    <property type="entry name" value="Intergrase catalytic core"/>
    <property type="match status" value="1"/>
</dbReference>
<evidence type="ECO:0000313" key="7">
    <source>
        <dbReference type="Proteomes" id="UP000017842"/>
    </source>
</evidence>
<dbReference type="InterPro" id="IPR010998">
    <property type="entry name" value="Integrase_recombinase_N"/>
</dbReference>
<dbReference type="PROSITE" id="PS51898">
    <property type="entry name" value="TYR_RECOMBINASE"/>
    <property type="match status" value="1"/>
</dbReference>
<reference evidence="6 7" key="1">
    <citation type="journal article" date="2013" name="Genome Announc.">
        <title>Draft Genome Sequence of the Methanotrophic Gammaproteobacterium Methyloglobulus morosus DSM 22980 Strain KoM1.</title>
        <authorList>
            <person name="Poehlein A."/>
            <person name="Deutzmann J.S."/>
            <person name="Daniel R."/>
            <person name="Simeonova D.D."/>
        </authorList>
    </citation>
    <scope>NUCLEOTIDE SEQUENCE [LARGE SCALE GENOMIC DNA]</scope>
    <source>
        <strain evidence="6 7">KoM1</strain>
    </source>
</reference>
<evidence type="ECO:0000256" key="4">
    <source>
        <dbReference type="ARBA" id="ARBA00023172"/>
    </source>
</evidence>
<dbReference type="InterPro" id="IPR013762">
    <property type="entry name" value="Integrase-like_cat_sf"/>
</dbReference>
<evidence type="ECO:0000256" key="2">
    <source>
        <dbReference type="ARBA" id="ARBA00022908"/>
    </source>
</evidence>
<evidence type="ECO:0000313" key="6">
    <source>
        <dbReference type="EMBL" id="ESS71255.1"/>
    </source>
</evidence>
<dbReference type="AlphaFoldDB" id="V5BD90"/>
<dbReference type="eggNOG" id="COG0582">
    <property type="taxonomic scope" value="Bacteria"/>
</dbReference>
<name>V5BD90_9GAMM</name>
<dbReference type="PANTHER" id="PTHR30629">
    <property type="entry name" value="PROPHAGE INTEGRASE"/>
    <property type="match status" value="1"/>
</dbReference>
<dbReference type="RefSeq" id="WP_023495672.1">
    <property type="nucleotide sequence ID" value="NZ_AYLO01000107.1"/>
</dbReference>
<dbReference type="STRING" id="1116472.MGMO_114c00050"/>
<dbReference type="CDD" id="cd00801">
    <property type="entry name" value="INT_P4_C"/>
    <property type="match status" value="1"/>
</dbReference>
<dbReference type="GO" id="GO:0015074">
    <property type="term" value="P:DNA integration"/>
    <property type="evidence" value="ECO:0007669"/>
    <property type="project" value="UniProtKB-KW"/>
</dbReference>
<proteinExistence type="inferred from homology"/>
<dbReference type="InterPro" id="IPR038488">
    <property type="entry name" value="Integrase_DNA-bd_sf"/>
</dbReference>
<dbReference type="OrthoDB" id="9795573at2"/>
<accession>V5BD90</accession>
<evidence type="ECO:0000256" key="3">
    <source>
        <dbReference type="ARBA" id="ARBA00023125"/>
    </source>
</evidence>
<dbReference type="InterPro" id="IPR011010">
    <property type="entry name" value="DNA_brk_join_enz"/>
</dbReference>
<feature type="domain" description="Tyr recombinase" evidence="5">
    <location>
        <begin position="206"/>
        <end position="380"/>
    </location>
</feature>
<evidence type="ECO:0000259" key="5">
    <source>
        <dbReference type="PROSITE" id="PS51898"/>
    </source>
</evidence>
<gene>
    <name evidence="6" type="ORF">MGMO_114c00050</name>
</gene>
<comment type="similarity">
    <text evidence="1">Belongs to the 'phage' integrase family.</text>
</comment>
<dbReference type="InterPro" id="IPR025166">
    <property type="entry name" value="Integrase_DNA_bind_dom"/>
</dbReference>
<keyword evidence="4" id="KW-0233">DNA recombination</keyword>
<keyword evidence="2" id="KW-0229">DNA integration</keyword>
<comment type="caution">
    <text evidence="6">The sequence shown here is derived from an EMBL/GenBank/DDBJ whole genome shotgun (WGS) entry which is preliminary data.</text>
</comment>
<keyword evidence="7" id="KW-1185">Reference proteome</keyword>
<dbReference type="Proteomes" id="UP000017842">
    <property type="component" value="Unassembled WGS sequence"/>
</dbReference>
<keyword evidence="3" id="KW-0238">DNA-binding</keyword>
<dbReference type="Pfam" id="PF00589">
    <property type="entry name" value="Phage_integrase"/>
    <property type="match status" value="1"/>
</dbReference>
<organism evidence="6 7">
    <name type="scientific">Methyloglobulus morosus KoM1</name>
    <dbReference type="NCBI Taxonomy" id="1116472"/>
    <lineage>
        <taxon>Bacteria</taxon>
        <taxon>Pseudomonadati</taxon>
        <taxon>Pseudomonadota</taxon>
        <taxon>Gammaproteobacteria</taxon>
        <taxon>Methylococcales</taxon>
        <taxon>Methylococcaceae</taxon>
        <taxon>Methyloglobulus</taxon>
    </lineage>
</organism>
<dbReference type="EMBL" id="AYLO01000107">
    <property type="protein sequence ID" value="ESS71255.1"/>
    <property type="molecule type" value="Genomic_DNA"/>
</dbReference>
<dbReference type="InterPro" id="IPR050808">
    <property type="entry name" value="Phage_Integrase"/>
</dbReference>
<dbReference type="GO" id="GO:0003677">
    <property type="term" value="F:DNA binding"/>
    <property type="evidence" value="ECO:0007669"/>
    <property type="project" value="UniProtKB-KW"/>
</dbReference>
<dbReference type="PANTHER" id="PTHR30629:SF2">
    <property type="entry name" value="PROPHAGE INTEGRASE INTS-RELATED"/>
    <property type="match status" value="1"/>
</dbReference>